<gene>
    <name evidence="1" type="ORF">C8N45_10653</name>
</gene>
<accession>A0A2T6KFR7</accession>
<keyword evidence="2" id="KW-1185">Reference proteome</keyword>
<organism evidence="1 2">
    <name type="scientific">Yoonia sediminilitoris</name>
    <dbReference type="NCBI Taxonomy" id="1286148"/>
    <lineage>
        <taxon>Bacteria</taxon>
        <taxon>Pseudomonadati</taxon>
        <taxon>Pseudomonadota</taxon>
        <taxon>Alphaproteobacteria</taxon>
        <taxon>Rhodobacterales</taxon>
        <taxon>Paracoccaceae</taxon>
        <taxon>Yoonia</taxon>
    </lineage>
</organism>
<dbReference type="AlphaFoldDB" id="A0A2T6KFR7"/>
<sequence length="213" mass="22993">MKKTTTELDDSLGDIGLRNLGSFAVTPTDGLPAETGSLLLIGPDEPNFWVSFCQSSEYAGGGPDALDRWSRRHLDRIASEYQGHALYPFGGPPYQPFHTWALRTGQFWASPIGFLVHAQVGLFVSFRGALLVQAEMPAARGTKPCDSCSDMPCLSACPVDAFADGYDVAACKSHLRVPENSCMTAGCLARHACPVGKGRRLPEQAAFHMKAFL</sequence>
<dbReference type="EMBL" id="QBUD01000006">
    <property type="protein sequence ID" value="PUB14179.1"/>
    <property type="molecule type" value="Genomic_DNA"/>
</dbReference>
<reference evidence="1 2" key="1">
    <citation type="submission" date="2018-04" db="EMBL/GenBank/DDBJ databases">
        <title>Genomic Encyclopedia of Archaeal and Bacterial Type Strains, Phase II (KMG-II): from individual species to whole genera.</title>
        <authorList>
            <person name="Goeker M."/>
        </authorList>
    </citation>
    <scope>NUCLEOTIDE SEQUENCE [LARGE SCALE GENOMIC DNA]</scope>
    <source>
        <strain evidence="1 2">DSM 29955</strain>
    </source>
</reference>
<evidence type="ECO:0000313" key="2">
    <source>
        <dbReference type="Proteomes" id="UP000244523"/>
    </source>
</evidence>
<proteinExistence type="predicted"/>
<name>A0A2T6KFR7_9RHOB</name>
<dbReference type="Proteomes" id="UP000244523">
    <property type="component" value="Unassembled WGS sequence"/>
</dbReference>
<evidence type="ECO:0008006" key="3">
    <source>
        <dbReference type="Google" id="ProtNLM"/>
    </source>
</evidence>
<protein>
    <recommendedName>
        <fullName evidence="3">4Fe-4S ferredoxin-type domain-containing protein</fullName>
    </recommendedName>
</protein>
<comment type="caution">
    <text evidence="1">The sequence shown here is derived from an EMBL/GenBank/DDBJ whole genome shotgun (WGS) entry which is preliminary data.</text>
</comment>
<dbReference type="OrthoDB" id="8279740at2"/>
<dbReference type="RefSeq" id="WP_108386613.1">
    <property type="nucleotide sequence ID" value="NZ_QBUD01000006.1"/>
</dbReference>
<evidence type="ECO:0000313" key="1">
    <source>
        <dbReference type="EMBL" id="PUB14179.1"/>
    </source>
</evidence>